<evidence type="ECO:0000256" key="2">
    <source>
        <dbReference type="ARBA" id="ARBA00023272"/>
    </source>
</evidence>
<name>A0A4W5LEC9_9TELE</name>
<organism evidence="4 5">
    <name type="scientific">Hucho hucho</name>
    <name type="common">huchen</name>
    <dbReference type="NCBI Taxonomy" id="62062"/>
    <lineage>
        <taxon>Eukaryota</taxon>
        <taxon>Metazoa</taxon>
        <taxon>Chordata</taxon>
        <taxon>Craniata</taxon>
        <taxon>Vertebrata</taxon>
        <taxon>Euteleostomi</taxon>
        <taxon>Actinopterygii</taxon>
        <taxon>Neopterygii</taxon>
        <taxon>Teleostei</taxon>
        <taxon>Protacanthopterygii</taxon>
        <taxon>Salmoniformes</taxon>
        <taxon>Salmonidae</taxon>
        <taxon>Salmoninae</taxon>
        <taxon>Hucho</taxon>
    </lineage>
</organism>
<reference evidence="5" key="1">
    <citation type="submission" date="2018-06" db="EMBL/GenBank/DDBJ databases">
        <title>Genome assembly of Danube salmon.</title>
        <authorList>
            <person name="Macqueen D.J."/>
            <person name="Gundappa M.K."/>
        </authorList>
    </citation>
    <scope>NUCLEOTIDE SEQUENCE [LARGE SCALE GENOMIC DNA]</scope>
</reference>
<sequence>MILRERWREGERDIGDSDWPVAFIKDRTLDPPEAKELAVGLSESRAGGQGRLAVAAIVDYTLEECVRWSASLSFSLVFSLTGAGVRQAGLSTKAITGLIRKGEEQKRKEAAAATVCAAAPNTVPSSSLSLTFPLYLSFSLSSQNMEPNSPKKIQFSVPVFQSQLDPQASEHIRKRRPTPATHAIYLPPDLTAADDKQTTSHQGETQSAGASSAQRKHSVYTPPTMKDCFRGHGEDRDSLPPTRLAKSHTDTLALTEELSGALPRLADTPRRKDTPYQHQPPFTPGVKLLKSKSKISFPEEEEEKEKAEEKKTKEEEEDTKKK</sequence>
<proteinExistence type="inferred from homology"/>
<keyword evidence="2" id="KW-0650">Protein phosphatase inhibitor</keyword>
<dbReference type="Pfam" id="PF05395">
    <property type="entry name" value="DARPP-32"/>
    <property type="match status" value="1"/>
</dbReference>
<feature type="region of interest" description="Disordered" evidence="3">
    <location>
        <begin position="167"/>
        <end position="186"/>
    </location>
</feature>
<feature type="compositionally biased region" description="Basic and acidic residues" evidence="3">
    <location>
        <begin position="304"/>
        <end position="322"/>
    </location>
</feature>
<dbReference type="GeneTree" id="ENSGT00940000160192"/>
<reference evidence="4" key="2">
    <citation type="submission" date="2025-08" db="UniProtKB">
        <authorList>
            <consortium name="Ensembl"/>
        </authorList>
    </citation>
    <scope>IDENTIFICATION</scope>
</reference>
<dbReference type="GO" id="GO:0005737">
    <property type="term" value="C:cytoplasm"/>
    <property type="evidence" value="ECO:0007669"/>
    <property type="project" value="TreeGrafter"/>
</dbReference>
<accession>A0A4W5LEC9</accession>
<evidence type="ECO:0000313" key="5">
    <source>
        <dbReference type="Proteomes" id="UP000314982"/>
    </source>
</evidence>
<dbReference type="GO" id="GO:0004864">
    <property type="term" value="F:protein phosphatase inhibitor activity"/>
    <property type="evidence" value="ECO:0007669"/>
    <property type="project" value="UniProtKB-KW"/>
</dbReference>
<dbReference type="STRING" id="62062.ENSHHUP00000024104"/>
<dbReference type="PANTHER" id="PTHR15417:SF5">
    <property type="entry name" value="PROTEIN PHOSPHATASE 1 REGULATORY SUBUNIT 1C"/>
    <property type="match status" value="1"/>
</dbReference>
<dbReference type="AlphaFoldDB" id="A0A4W5LEC9"/>
<feature type="compositionally biased region" description="Polar residues" evidence="3">
    <location>
        <begin position="199"/>
        <end position="213"/>
    </location>
</feature>
<keyword evidence="5" id="KW-1185">Reference proteome</keyword>
<protein>
    <submittedName>
        <fullName evidence="4">Uncharacterized protein</fullName>
    </submittedName>
</protein>
<dbReference type="InterPro" id="IPR008466">
    <property type="entry name" value="PPP1R1A/B/C"/>
</dbReference>
<dbReference type="PANTHER" id="PTHR15417">
    <property type="entry name" value="PROTEIN PHOSPHATASE INHIBITOR AND DOPAMINE- AND CAMP-REGULATED NEURONAL PHOSPHOPROTEIN"/>
    <property type="match status" value="1"/>
</dbReference>
<evidence type="ECO:0000256" key="1">
    <source>
        <dbReference type="ARBA" id="ARBA00007775"/>
    </source>
</evidence>
<dbReference type="Proteomes" id="UP000314982">
    <property type="component" value="Unassembled WGS sequence"/>
</dbReference>
<evidence type="ECO:0000256" key="3">
    <source>
        <dbReference type="SAM" id="MobiDB-lite"/>
    </source>
</evidence>
<dbReference type="Ensembl" id="ENSHHUT00000025010.1">
    <property type="protein sequence ID" value="ENSHHUP00000024104.1"/>
    <property type="gene ID" value="ENSHHUG00000015125.1"/>
</dbReference>
<feature type="compositionally biased region" description="Basic and acidic residues" evidence="3">
    <location>
        <begin position="227"/>
        <end position="238"/>
    </location>
</feature>
<comment type="similarity">
    <text evidence="1">Belongs to the protein phosphatase inhibitor 1 family.</text>
</comment>
<reference evidence="4" key="3">
    <citation type="submission" date="2025-09" db="UniProtKB">
        <authorList>
            <consortium name="Ensembl"/>
        </authorList>
    </citation>
    <scope>IDENTIFICATION</scope>
</reference>
<dbReference type="GO" id="GO:0035556">
    <property type="term" value="P:intracellular signal transduction"/>
    <property type="evidence" value="ECO:0007669"/>
    <property type="project" value="TreeGrafter"/>
</dbReference>
<feature type="region of interest" description="Disordered" evidence="3">
    <location>
        <begin position="193"/>
        <end position="322"/>
    </location>
</feature>
<evidence type="ECO:0000313" key="4">
    <source>
        <dbReference type="Ensembl" id="ENSHHUP00000024104.1"/>
    </source>
</evidence>